<name>A0A1V0QG53_CNPV</name>
<accession>A0A1V0QG53</accession>
<protein>
    <submittedName>
        <fullName evidence="1">SWPV2-ORF084</fullName>
    </submittedName>
</protein>
<reference evidence="1" key="1">
    <citation type="journal article" date="2017" name="BMC Genomics">
        <title>Genomic characterization of two novel pathogenic avipoxviruses isolated from pacific shearwaters (Ardenna spp.).</title>
        <authorList>
            <person name="Sarker S."/>
            <person name="Das S."/>
            <person name="Lavers J.L."/>
            <person name="Hutton I."/>
            <person name="Helbig K."/>
            <person name="Imbery J."/>
            <person name="Upton C."/>
            <person name="Raidal S.R."/>
        </authorList>
    </citation>
    <scope>NUCLEOTIDE SEQUENCE [LARGE SCALE GENOMIC DNA]</scope>
    <source>
        <strain evidence="1">SWPV-2</strain>
    </source>
</reference>
<gene>
    <name evidence="1" type="primary">SWPV2-084</name>
</gene>
<evidence type="ECO:0000313" key="1">
    <source>
        <dbReference type="EMBL" id="ARE67307.1"/>
    </source>
</evidence>
<sequence>MCFYNLIDKLIGYSSKDKKHKYEYTSSVELDKYTIQNMKQYYIENGIAYEEVPIKEVNILLGYDGISPCYFGQCTKDLDSDIEELDSYNVDEINGLYLKFLEIHHLTFVNVSNLEDETVDHIIYHFIEYLHLLKTTILDRRVICKRLLNKDIGRNRKKR</sequence>
<dbReference type="EMBL" id="KX857215">
    <property type="protein sequence ID" value="ARE67307.1"/>
    <property type="molecule type" value="Genomic_DNA"/>
</dbReference>
<proteinExistence type="predicted"/>
<organism evidence="1">
    <name type="scientific">Shearwaterpox virus</name>
    <dbReference type="NCBI Taxonomy" id="1974596"/>
    <lineage>
        <taxon>Viruses</taxon>
        <taxon>Varidnaviria</taxon>
        <taxon>Bamfordvirae</taxon>
        <taxon>Nucleocytoviricota</taxon>
        <taxon>Pokkesviricetes</taxon>
        <taxon>Chitovirales</taxon>
        <taxon>Poxviridae</taxon>
        <taxon>Chordopoxvirinae</taxon>
        <taxon>Avipoxvirus</taxon>
        <taxon>Avipoxvirus canarypox</taxon>
        <taxon>Canarypox virus</taxon>
    </lineage>
</organism>
<dbReference type="Proteomes" id="UP000319767">
    <property type="component" value="Segment"/>
</dbReference>